<organism evidence="2 3">
    <name type="scientific">Flaviaesturariibacter aridisoli</name>
    <dbReference type="NCBI Taxonomy" id="2545761"/>
    <lineage>
        <taxon>Bacteria</taxon>
        <taxon>Pseudomonadati</taxon>
        <taxon>Bacteroidota</taxon>
        <taxon>Chitinophagia</taxon>
        <taxon>Chitinophagales</taxon>
        <taxon>Chitinophagaceae</taxon>
        <taxon>Flaviaestuariibacter</taxon>
    </lineage>
</organism>
<evidence type="ECO:0000313" key="2">
    <source>
        <dbReference type="EMBL" id="TCZ73264.1"/>
    </source>
</evidence>
<dbReference type="SUPFAM" id="SSF56925">
    <property type="entry name" value="OMPA-like"/>
    <property type="match status" value="1"/>
</dbReference>
<dbReference type="OrthoDB" id="654178at2"/>
<dbReference type="EMBL" id="SKFH01000007">
    <property type="protein sequence ID" value="TCZ73264.1"/>
    <property type="molecule type" value="Genomic_DNA"/>
</dbReference>
<accession>A0A4R4E1B6</accession>
<feature type="domain" description="DUF6089" evidence="1">
    <location>
        <begin position="3"/>
        <end position="202"/>
    </location>
</feature>
<gene>
    <name evidence="2" type="ORF">E0486_06210</name>
</gene>
<dbReference type="Proteomes" id="UP000295164">
    <property type="component" value="Unassembled WGS sequence"/>
</dbReference>
<dbReference type="Gene3D" id="2.40.160.20">
    <property type="match status" value="1"/>
</dbReference>
<dbReference type="InterPro" id="IPR045743">
    <property type="entry name" value="DUF6089"/>
</dbReference>
<name>A0A4R4E1B6_9BACT</name>
<protein>
    <recommendedName>
        <fullName evidence="1">DUF6089 domain-containing protein</fullName>
    </recommendedName>
</protein>
<proteinExistence type="predicted"/>
<dbReference type="RefSeq" id="WP_131851283.1">
    <property type="nucleotide sequence ID" value="NZ_SKFH01000007.1"/>
</dbReference>
<reference evidence="2 3" key="1">
    <citation type="submission" date="2019-03" db="EMBL/GenBank/DDBJ databases">
        <authorList>
            <person name="Kim M.K.M."/>
        </authorList>
    </citation>
    <scope>NUCLEOTIDE SEQUENCE [LARGE SCALE GENOMIC DNA]</scope>
    <source>
        <strain evidence="2 3">17J68-15</strain>
    </source>
</reference>
<dbReference type="AlphaFoldDB" id="A0A4R4E1B6"/>
<sequence>MRSLLTVFGLLILSVSFAQSPLRIGLFGGVSQYQGDLQSSVFQSRFARGAFGLTASYDLAPRLALRAGLTLSGLEASDRYNTKEELRVRNFSFASKLVEASLVGQYTFFNLDDTRWSPYVFGGVAVFRMNPYTYDSGGQKWYLMPLGTEGQGLEQYPDRKAYHLTQFAIPFGGGITYALTERWQLGLELGLRKTFTDYIDDVSGTYADANDLMATRGAKSVELAFRRPEVDPGAAYPQKGSMRGNSKNKDLYYFTGLHLQFRLGSGGGSTKRYGCPKVSE</sequence>
<dbReference type="InterPro" id="IPR011250">
    <property type="entry name" value="OMP/PagP_B-barrel"/>
</dbReference>
<dbReference type="Pfam" id="PF19573">
    <property type="entry name" value="DUF6089"/>
    <property type="match status" value="1"/>
</dbReference>
<evidence type="ECO:0000259" key="1">
    <source>
        <dbReference type="Pfam" id="PF19573"/>
    </source>
</evidence>
<comment type="caution">
    <text evidence="2">The sequence shown here is derived from an EMBL/GenBank/DDBJ whole genome shotgun (WGS) entry which is preliminary data.</text>
</comment>
<evidence type="ECO:0000313" key="3">
    <source>
        <dbReference type="Proteomes" id="UP000295164"/>
    </source>
</evidence>
<keyword evidence="3" id="KW-1185">Reference proteome</keyword>